<protein>
    <submittedName>
        <fullName evidence="6">HTH-type transcriptional regulator YjiE</fullName>
    </submittedName>
</protein>
<keyword evidence="4" id="KW-0804">Transcription</keyword>
<accession>A0AAD2APA2</accession>
<dbReference type="InterPro" id="IPR036390">
    <property type="entry name" value="WH_DNA-bd_sf"/>
</dbReference>
<dbReference type="EMBL" id="CATWAF010000001">
    <property type="protein sequence ID" value="CAJ0685440.1"/>
    <property type="molecule type" value="Genomic_DNA"/>
</dbReference>
<feature type="domain" description="HTH lysR-type" evidence="5">
    <location>
        <begin position="1"/>
        <end position="58"/>
    </location>
</feature>
<dbReference type="InterPro" id="IPR000847">
    <property type="entry name" value="LysR_HTH_N"/>
</dbReference>
<dbReference type="GO" id="GO:0000976">
    <property type="term" value="F:transcription cis-regulatory region binding"/>
    <property type="evidence" value="ECO:0007669"/>
    <property type="project" value="TreeGrafter"/>
</dbReference>
<dbReference type="SUPFAM" id="SSF46785">
    <property type="entry name" value="Winged helix' DNA-binding domain"/>
    <property type="match status" value="1"/>
</dbReference>
<proteinExistence type="inferred from homology"/>
<dbReference type="GO" id="GO:0003700">
    <property type="term" value="F:DNA-binding transcription factor activity"/>
    <property type="evidence" value="ECO:0007669"/>
    <property type="project" value="InterPro"/>
</dbReference>
<keyword evidence="7" id="KW-1185">Reference proteome</keyword>
<dbReference type="AlphaFoldDB" id="A0AAD2APA2"/>
<reference evidence="6 7" key="1">
    <citation type="submission" date="2023-07" db="EMBL/GenBank/DDBJ databases">
        <authorList>
            <person name="Peeters C."/>
        </authorList>
    </citation>
    <scope>NUCLEOTIDE SEQUENCE [LARGE SCALE GENOMIC DNA]</scope>
    <source>
        <strain evidence="6 7">LMG 18091</strain>
    </source>
</reference>
<dbReference type="Proteomes" id="UP001189915">
    <property type="component" value="Unassembled WGS sequence"/>
</dbReference>
<evidence type="ECO:0000256" key="2">
    <source>
        <dbReference type="ARBA" id="ARBA00023015"/>
    </source>
</evidence>
<evidence type="ECO:0000256" key="3">
    <source>
        <dbReference type="ARBA" id="ARBA00023125"/>
    </source>
</evidence>
<evidence type="ECO:0000256" key="1">
    <source>
        <dbReference type="ARBA" id="ARBA00009437"/>
    </source>
</evidence>
<dbReference type="Gene3D" id="3.40.190.10">
    <property type="entry name" value="Periplasmic binding protein-like II"/>
    <property type="match status" value="2"/>
</dbReference>
<dbReference type="InterPro" id="IPR036388">
    <property type="entry name" value="WH-like_DNA-bd_sf"/>
</dbReference>
<evidence type="ECO:0000313" key="7">
    <source>
        <dbReference type="Proteomes" id="UP001189915"/>
    </source>
</evidence>
<dbReference type="InterPro" id="IPR005119">
    <property type="entry name" value="LysR_subst-bd"/>
</dbReference>
<dbReference type="PANTHER" id="PTHR30126">
    <property type="entry name" value="HTH-TYPE TRANSCRIPTIONAL REGULATOR"/>
    <property type="match status" value="1"/>
</dbReference>
<dbReference type="PANTHER" id="PTHR30126:SF2">
    <property type="entry name" value="HTH-TYPE TRANSCRIPTIONAL REGULATOR YJIE"/>
    <property type="match status" value="1"/>
</dbReference>
<dbReference type="Pfam" id="PF03466">
    <property type="entry name" value="LysR_substrate"/>
    <property type="match status" value="1"/>
</dbReference>
<organism evidence="6 7">
    <name type="scientific">Ralstonia wenshanensis</name>
    <dbReference type="NCBI Taxonomy" id="2842456"/>
    <lineage>
        <taxon>Bacteria</taxon>
        <taxon>Pseudomonadati</taxon>
        <taxon>Pseudomonadota</taxon>
        <taxon>Betaproteobacteria</taxon>
        <taxon>Burkholderiales</taxon>
        <taxon>Burkholderiaceae</taxon>
        <taxon>Ralstonia</taxon>
    </lineage>
</organism>
<dbReference type="CDD" id="cd05466">
    <property type="entry name" value="PBP2_LTTR_substrate"/>
    <property type="match status" value="1"/>
</dbReference>
<keyword evidence="2" id="KW-0805">Transcription regulation</keyword>
<gene>
    <name evidence="6" type="primary">yjiE_2</name>
    <name evidence="6" type="ORF">LMG18091_00383</name>
</gene>
<dbReference type="SUPFAM" id="SSF53850">
    <property type="entry name" value="Periplasmic binding protein-like II"/>
    <property type="match status" value="1"/>
</dbReference>
<sequence length="307" mass="33844">MQIKWLEDFKELAKTRSFSRAAENRNVTHPAFGRRIKALEEWVGTALVERSEHPVTLTAAGRLFLDAAANAVDGLNDARLLLREAQLPVALKIGTGRTLARTFVPGWYETLARQRGVFPLSVTTGGTQEGVLALADGTVDLLIAYASPQADALLDPRKYDHCTLGSETLVPVSAPDKRGRPRFTLPGSAAAPLPWLAFARGLTLRQMLDSHLAAADRKAHLQPVFQADFYEAVEEMALRGFGMAWLPYRLAKPHLNAGELRPAGDDAWHIHVNIRMMRVRTNQSALLDEVWQLAVDNANNNARTDLA</sequence>
<evidence type="ECO:0000259" key="5">
    <source>
        <dbReference type="PROSITE" id="PS50931"/>
    </source>
</evidence>
<evidence type="ECO:0000313" key="6">
    <source>
        <dbReference type="EMBL" id="CAJ0685440.1"/>
    </source>
</evidence>
<keyword evidence="3" id="KW-0238">DNA-binding</keyword>
<comment type="similarity">
    <text evidence="1">Belongs to the LysR transcriptional regulatory family.</text>
</comment>
<dbReference type="Pfam" id="PF00126">
    <property type="entry name" value="HTH_1"/>
    <property type="match status" value="1"/>
</dbReference>
<comment type="caution">
    <text evidence="6">The sequence shown here is derived from an EMBL/GenBank/DDBJ whole genome shotgun (WGS) entry which is preliminary data.</text>
</comment>
<dbReference type="RefSeq" id="WP_316868358.1">
    <property type="nucleotide sequence ID" value="NZ_CATWAF010000001.1"/>
</dbReference>
<dbReference type="PROSITE" id="PS50931">
    <property type="entry name" value="HTH_LYSR"/>
    <property type="match status" value="1"/>
</dbReference>
<evidence type="ECO:0000256" key="4">
    <source>
        <dbReference type="ARBA" id="ARBA00023163"/>
    </source>
</evidence>
<dbReference type="Gene3D" id="1.10.10.10">
    <property type="entry name" value="Winged helix-like DNA-binding domain superfamily/Winged helix DNA-binding domain"/>
    <property type="match status" value="1"/>
</dbReference>
<name>A0AAD2APA2_9RALS</name>